<evidence type="ECO:0000313" key="10">
    <source>
        <dbReference type="Proteomes" id="UP001597419"/>
    </source>
</evidence>
<dbReference type="InterPro" id="IPR050196">
    <property type="entry name" value="Cytochrome_P450_Monoox"/>
</dbReference>
<evidence type="ECO:0000256" key="5">
    <source>
        <dbReference type="ARBA" id="ARBA00023004"/>
    </source>
</evidence>
<dbReference type="InterPro" id="IPR017972">
    <property type="entry name" value="Cyt_P450_CS"/>
</dbReference>
<dbReference type="PRINTS" id="PR00385">
    <property type="entry name" value="P450"/>
</dbReference>
<evidence type="ECO:0000256" key="3">
    <source>
        <dbReference type="ARBA" id="ARBA00022723"/>
    </source>
</evidence>
<dbReference type="RefSeq" id="WP_345404726.1">
    <property type="nucleotide sequence ID" value="NZ_BAABHG010000017.1"/>
</dbReference>
<dbReference type="PANTHER" id="PTHR24291">
    <property type="entry name" value="CYTOCHROME P450 FAMILY 4"/>
    <property type="match status" value="1"/>
</dbReference>
<evidence type="ECO:0000313" key="9">
    <source>
        <dbReference type="EMBL" id="MFD2464223.1"/>
    </source>
</evidence>
<evidence type="ECO:0000256" key="4">
    <source>
        <dbReference type="ARBA" id="ARBA00023002"/>
    </source>
</evidence>
<evidence type="ECO:0000256" key="2">
    <source>
        <dbReference type="ARBA" id="ARBA00022617"/>
    </source>
</evidence>
<dbReference type="EMBL" id="JBHUKU010000025">
    <property type="protein sequence ID" value="MFD2464223.1"/>
    <property type="molecule type" value="Genomic_DNA"/>
</dbReference>
<protein>
    <submittedName>
        <fullName evidence="9">Cytochrome P450</fullName>
    </submittedName>
</protein>
<accession>A0ABW5GTE9</accession>
<dbReference type="SUPFAM" id="SSF48264">
    <property type="entry name" value="Cytochrome P450"/>
    <property type="match status" value="1"/>
</dbReference>
<gene>
    <name evidence="9" type="ORF">ACFSYJ_36785</name>
</gene>
<keyword evidence="6 7" id="KW-0503">Monooxygenase</keyword>
<dbReference type="Gene3D" id="1.10.630.10">
    <property type="entry name" value="Cytochrome P450"/>
    <property type="match status" value="1"/>
</dbReference>
<evidence type="ECO:0000256" key="1">
    <source>
        <dbReference type="ARBA" id="ARBA00010617"/>
    </source>
</evidence>
<evidence type="ECO:0000256" key="8">
    <source>
        <dbReference type="SAM" id="MobiDB-lite"/>
    </source>
</evidence>
<dbReference type="CDD" id="cd20620">
    <property type="entry name" value="CYP132-like"/>
    <property type="match status" value="1"/>
</dbReference>
<comment type="caution">
    <text evidence="9">The sequence shown here is derived from an EMBL/GenBank/DDBJ whole genome shotgun (WGS) entry which is preliminary data.</text>
</comment>
<name>A0ABW5GTE9_9PSEU</name>
<keyword evidence="5 7" id="KW-0408">Iron</keyword>
<keyword evidence="3 7" id="KW-0479">Metal-binding</keyword>
<feature type="compositionally biased region" description="Polar residues" evidence="8">
    <location>
        <begin position="1"/>
        <end position="10"/>
    </location>
</feature>
<dbReference type="PROSITE" id="PS00086">
    <property type="entry name" value="CYTOCHROME_P450"/>
    <property type="match status" value="1"/>
</dbReference>
<dbReference type="Pfam" id="PF00067">
    <property type="entry name" value="p450"/>
    <property type="match status" value="1"/>
</dbReference>
<sequence>MSSQSVSARTARSAPPGPPRRKTVKLLAQLFTDRLALMSESAEGYGDVVRIAIGPKAMYLVNHPELAKHVLADNSANYHKGIGLQEARRALGDGLLTSDGETWRAQRRTIQPVFQPKRISRQAAIVASEVDGLVRRLAAHRGPVEILHEMTGLTLGVLGKTLLDAELGGYETLGHSFEAVQDQAMFEAVTLSMVPEWAPLPKQLRFRSARDDLRRIADELVEKRLADPVEGGEDVLSRLIASAGDDVDGARERMRDELITLLLAGHETTASTLGWAFHLIDEHPEVGERLHAEAVEVLGDRLPGHEDLRKLRYTTMVVEEVMRLYPPVWLLPRVAQGDDEIGGYHVPAGSDVVVVPYTLHRHPEFWTDPERFDPGRFDPDNPAGRPRYAYIPFGAGPRFCIGNSLGVMEAVFVLAMASRDLRLRKVPGYQVVPEAMLSLRVRGGLPMTVDARVGRSDEETRPRAA</sequence>
<evidence type="ECO:0000256" key="7">
    <source>
        <dbReference type="RuleBase" id="RU000461"/>
    </source>
</evidence>
<keyword evidence="4 7" id="KW-0560">Oxidoreductase</keyword>
<keyword evidence="10" id="KW-1185">Reference proteome</keyword>
<dbReference type="InterPro" id="IPR001128">
    <property type="entry name" value="Cyt_P450"/>
</dbReference>
<dbReference type="InterPro" id="IPR036396">
    <property type="entry name" value="Cyt_P450_sf"/>
</dbReference>
<proteinExistence type="inferred from homology"/>
<reference evidence="10" key="1">
    <citation type="journal article" date="2019" name="Int. J. Syst. Evol. Microbiol.">
        <title>The Global Catalogue of Microorganisms (GCM) 10K type strain sequencing project: providing services to taxonomists for standard genome sequencing and annotation.</title>
        <authorList>
            <consortium name="The Broad Institute Genomics Platform"/>
            <consortium name="The Broad Institute Genome Sequencing Center for Infectious Disease"/>
            <person name="Wu L."/>
            <person name="Ma J."/>
        </authorList>
    </citation>
    <scope>NUCLEOTIDE SEQUENCE [LARGE SCALE GENOMIC DNA]</scope>
    <source>
        <strain evidence="10">CGMCC 4.7643</strain>
    </source>
</reference>
<feature type="region of interest" description="Disordered" evidence="8">
    <location>
        <begin position="1"/>
        <end position="22"/>
    </location>
</feature>
<evidence type="ECO:0000256" key="6">
    <source>
        <dbReference type="ARBA" id="ARBA00023033"/>
    </source>
</evidence>
<keyword evidence="2 7" id="KW-0349">Heme</keyword>
<dbReference type="PRINTS" id="PR00465">
    <property type="entry name" value="EP450IV"/>
</dbReference>
<dbReference type="InterPro" id="IPR002403">
    <property type="entry name" value="Cyt_P450_E_grp-IV"/>
</dbReference>
<dbReference type="PANTHER" id="PTHR24291:SF50">
    <property type="entry name" value="BIFUNCTIONAL ALBAFLAVENONE MONOOXYGENASE_TERPENE SYNTHASE"/>
    <property type="match status" value="1"/>
</dbReference>
<comment type="similarity">
    <text evidence="1 7">Belongs to the cytochrome P450 family.</text>
</comment>
<dbReference type="Proteomes" id="UP001597419">
    <property type="component" value="Unassembled WGS sequence"/>
</dbReference>
<organism evidence="9 10">
    <name type="scientific">Amycolatopsis samaneae</name>
    <dbReference type="NCBI Taxonomy" id="664691"/>
    <lineage>
        <taxon>Bacteria</taxon>
        <taxon>Bacillati</taxon>
        <taxon>Actinomycetota</taxon>
        <taxon>Actinomycetes</taxon>
        <taxon>Pseudonocardiales</taxon>
        <taxon>Pseudonocardiaceae</taxon>
        <taxon>Amycolatopsis</taxon>
    </lineage>
</organism>